<feature type="compositionally biased region" description="Polar residues" evidence="2">
    <location>
        <begin position="522"/>
        <end position="551"/>
    </location>
</feature>
<dbReference type="PROSITE" id="PS00028">
    <property type="entry name" value="ZINC_FINGER_C2H2_1"/>
    <property type="match status" value="1"/>
</dbReference>
<evidence type="ECO:0000313" key="4">
    <source>
        <dbReference type="EMBL" id="KAF9736322.1"/>
    </source>
</evidence>
<dbReference type="GO" id="GO:0005634">
    <property type="term" value="C:nucleus"/>
    <property type="evidence" value="ECO:0007669"/>
    <property type="project" value="InterPro"/>
</dbReference>
<feature type="domain" description="C2H2-type" evidence="3">
    <location>
        <begin position="599"/>
        <end position="632"/>
    </location>
</feature>
<dbReference type="GO" id="GO:0042393">
    <property type="term" value="F:histone binding"/>
    <property type="evidence" value="ECO:0007669"/>
    <property type="project" value="InterPro"/>
</dbReference>
<comment type="caution">
    <text evidence="4">The sequence shown here is derived from an EMBL/GenBank/DDBJ whole genome shotgun (WGS) entry which is preliminary data.</text>
</comment>
<evidence type="ECO:0000256" key="2">
    <source>
        <dbReference type="SAM" id="MobiDB-lite"/>
    </source>
</evidence>
<feature type="compositionally biased region" description="Pro residues" evidence="2">
    <location>
        <begin position="586"/>
        <end position="595"/>
    </location>
</feature>
<feature type="compositionally biased region" description="Polar residues" evidence="2">
    <location>
        <begin position="328"/>
        <end position="339"/>
    </location>
</feature>
<feature type="compositionally biased region" description="Low complexity" evidence="2">
    <location>
        <begin position="630"/>
        <end position="641"/>
    </location>
</feature>
<feature type="compositionally biased region" description="Acidic residues" evidence="2">
    <location>
        <begin position="723"/>
        <end position="734"/>
    </location>
</feature>
<dbReference type="EMBL" id="WJXW01000005">
    <property type="protein sequence ID" value="KAF9736322.1"/>
    <property type="molecule type" value="Genomic_DNA"/>
</dbReference>
<keyword evidence="1" id="KW-0479">Metal-binding</keyword>
<keyword evidence="1" id="KW-0862">Zinc</keyword>
<sequence>MEPPAKRMRILQSIGVDEVDETNPDYIKGRQQNGEWLKNKFEAIYAKFGAMPDMMSDEVDMRGEGAIVVDRGHMRKLDKEYRNRLGRRRTVMPDESQLIDDMFANDKEMDMDDEEEDHEKDELAPSQSPEPVLQKSTTEQHVSPVARSSGQTDIPVPNTPANAALQATLAASVNPTADLLQLIQFPQTPAGQQARKTFEAQTAQAVQQAVFSIFSSFLSTVPTFQSPQLSLLQPPKTPAAPVETRAVAPASAPSLYRPPPPVVLDSPATSRSSPVPLQAERKKRRSFAVGVHIKPRQGDSSREYVPLFLDNNTTQPTEEDANKPSAHNELSNMNLPTSKSPLERSEKPRRRRSSKYVFTEEDDEYIIKSRVLHKRPLTEIVNSRSRWRNWNTNCISKRWCNTLREQVAEMERSGELASLRARMATEAESERPETQTQSSPVARHLPTPSSLGNDEAKQSDDEPELELPEHLNASGGHFDDDEKDLLSLYDEGPTCNVEADPLGDGEPYSDLGDAPEIPETPLNLTQETSSQAVLQGTVTREATKDAASSTGAAPKKDSTSKPATAASTPHASSFSSSSSSSKKPSPKPNPNPNPNPTVHTCPLCRQTFPTAALLTTHTAHPHPREIHIGAAPPANAPSTPAIKREPTDDDADILSTPTTTTSPLHPPTTTTTQPTPKSTSKLSRAEYNAVKRTWATPSAGKRKRKRQSLHKADTTPRKRFWDDAGDASEDELGV</sequence>
<dbReference type="InterPro" id="IPR018465">
    <property type="entry name" value="Scm3/HJURP"/>
</dbReference>
<keyword evidence="4" id="KW-0238">DNA-binding</keyword>
<feature type="compositionally biased region" description="Low complexity" evidence="2">
    <location>
        <begin position="654"/>
        <end position="682"/>
    </location>
</feature>
<feature type="compositionally biased region" description="Acidic residues" evidence="2">
    <location>
        <begin position="110"/>
        <end position="119"/>
    </location>
</feature>
<dbReference type="GO" id="GO:0046982">
    <property type="term" value="F:protein heterodimerization activity"/>
    <property type="evidence" value="ECO:0007669"/>
    <property type="project" value="InterPro"/>
</dbReference>
<feature type="region of interest" description="Disordered" evidence="2">
    <location>
        <begin position="249"/>
        <end position="295"/>
    </location>
</feature>
<dbReference type="GO" id="GO:0003677">
    <property type="term" value="F:DNA binding"/>
    <property type="evidence" value="ECO:0007669"/>
    <property type="project" value="UniProtKB-KW"/>
</dbReference>
<dbReference type="OrthoDB" id="2420608at2759"/>
<dbReference type="PROSITE" id="PS50157">
    <property type="entry name" value="ZINC_FINGER_C2H2_2"/>
    <property type="match status" value="1"/>
</dbReference>
<keyword evidence="5" id="KW-1185">Reference proteome</keyword>
<feature type="compositionally biased region" description="Basic residues" evidence="2">
    <location>
        <begin position="700"/>
        <end position="709"/>
    </location>
</feature>
<feature type="compositionally biased region" description="Low complexity" evidence="2">
    <location>
        <begin position="560"/>
        <end position="583"/>
    </location>
</feature>
<dbReference type="InterPro" id="IPR009072">
    <property type="entry name" value="Histone-fold"/>
</dbReference>
<dbReference type="GO" id="GO:0008270">
    <property type="term" value="F:zinc ion binding"/>
    <property type="evidence" value="ECO:0007669"/>
    <property type="project" value="UniProtKB-KW"/>
</dbReference>
<dbReference type="InterPro" id="IPR013087">
    <property type="entry name" value="Znf_C2H2_type"/>
</dbReference>
<feature type="compositionally biased region" description="Low complexity" evidence="2">
    <location>
        <begin position="609"/>
        <end position="618"/>
    </location>
</feature>
<evidence type="ECO:0000259" key="3">
    <source>
        <dbReference type="PROSITE" id="PS50157"/>
    </source>
</evidence>
<feature type="compositionally biased region" description="Polar residues" evidence="2">
    <location>
        <begin position="125"/>
        <end position="152"/>
    </location>
</feature>
<feature type="compositionally biased region" description="Basic and acidic residues" evidence="2">
    <location>
        <begin position="423"/>
        <end position="433"/>
    </location>
</feature>
<name>A0A9P6GIH0_9PLEO</name>
<protein>
    <submittedName>
        <fullName evidence="4">Myb-like DNA-binding domain protein</fullName>
    </submittedName>
</protein>
<accession>A0A9P6GIH0</accession>
<gene>
    <name evidence="4" type="ORF">PMIN01_06238</name>
</gene>
<reference evidence="4" key="1">
    <citation type="journal article" date="2020" name="Mol. Plant Microbe Interact.">
        <title>Genome Sequence of the Biocontrol Agent Coniothyrium minitans strain Conio (IMI 134523).</title>
        <authorList>
            <person name="Patel D."/>
            <person name="Shittu T.A."/>
            <person name="Baroncelli R."/>
            <person name="Muthumeenakshi S."/>
            <person name="Osborne T.H."/>
            <person name="Janganan T.K."/>
            <person name="Sreenivasaprasad S."/>
        </authorList>
    </citation>
    <scope>NUCLEOTIDE SEQUENCE</scope>
    <source>
        <strain evidence="4">Conio</strain>
    </source>
</reference>
<feature type="region of interest" description="Disordered" evidence="2">
    <location>
        <begin position="312"/>
        <end position="355"/>
    </location>
</feature>
<dbReference type="Pfam" id="PF10384">
    <property type="entry name" value="Scm3"/>
    <property type="match status" value="1"/>
</dbReference>
<dbReference type="AlphaFoldDB" id="A0A9P6GIH0"/>
<feature type="region of interest" description="Disordered" evidence="2">
    <location>
        <begin position="421"/>
        <end position="734"/>
    </location>
</feature>
<proteinExistence type="predicted"/>
<organism evidence="4 5">
    <name type="scientific">Paraphaeosphaeria minitans</name>
    <dbReference type="NCBI Taxonomy" id="565426"/>
    <lineage>
        <taxon>Eukaryota</taxon>
        <taxon>Fungi</taxon>
        <taxon>Dikarya</taxon>
        <taxon>Ascomycota</taxon>
        <taxon>Pezizomycotina</taxon>
        <taxon>Dothideomycetes</taxon>
        <taxon>Pleosporomycetidae</taxon>
        <taxon>Pleosporales</taxon>
        <taxon>Massarineae</taxon>
        <taxon>Didymosphaeriaceae</taxon>
        <taxon>Paraphaeosphaeria</taxon>
    </lineage>
</organism>
<evidence type="ECO:0000256" key="1">
    <source>
        <dbReference type="PROSITE-ProRule" id="PRU00042"/>
    </source>
</evidence>
<dbReference type="Gene3D" id="1.10.20.10">
    <property type="entry name" value="Histone, subunit A"/>
    <property type="match status" value="1"/>
</dbReference>
<evidence type="ECO:0000313" key="5">
    <source>
        <dbReference type="Proteomes" id="UP000756921"/>
    </source>
</evidence>
<feature type="compositionally biased region" description="Basic and acidic residues" evidence="2">
    <location>
        <begin position="710"/>
        <end position="722"/>
    </location>
</feature>
<dbReference type="Proteomes" id="UP000756921">
    <property type="component" value="Unassembled WGS sequence"/>
</dbReference>
<keyword evidence="1" id="KW-0863">Zinc-finger</keyword>
<feature type="region of interest" description="Disordered" evidence="2">
    <location>
        <begin position="110"/>
        <end position="159"/>
    </location>
</feature>